<comment type="caution">
    <text evidence="2">The sequence shown here is derived from an EMBL/GenBank/DDBJ whole genome shotgun (WGS) entry which is preliminary data.</text>
</comment>
<dbReference type="Proteomes" id="UP000001340">
    <property type="component" value="Unassembled WGS sequence"/>
</dbReference>
<feature type="signal peptide" evidence="1">
    <location>
        <begin position="1"/>
        <end position="23"/>
    </location>
</feature>
<evidence type="ECO:0000313" key="2">
    <source>
        <dbReference type="EMBL" id="EKR54223.1"/>
    </source>
</evidence>
<sequence>MKTKSLKLILAFSLVLVSTIQLKTESKKNQWEFESPQIKEYPNSLVSKYISFIKPDCNVISWKRVNSGEEVNYCISELEMVDGKPVMGYPTRFSSSIEYTGNSRNISDEALRIITDLDNISMYRTWITNFEKEIEVVEKNKKYWLPVHNKVFAFLNEDRPVKLNKETDQLEIVHKPAVLGFRYLGCCYTDKQSIVLVVSVLKQ</sequence>
<reference evidence="2 3" key="1">
    <citation type="submission" date="2012-10" db="EMBL/GenBank/DDBJ databases">
        <authorList>
            <person name="Harkins D.M."/>
            <person name="Durkin A.S."/>
            <person name="Brinkac L.M."/>
            <person name="Haft D.H."/>
            <person name="Selengut J.D."/>
            <person name="Sanka R."/>
            <person name="DePew J."/>
            <person name="Purushe J."/>
            <person name="Chanthongthip A."/>
            <person name="Lattana O."/>
            <person name="Phetsouvanh R."/>
            <person name="Newton P.N."/>
            <person name="Vinetz J.M."/>
            <person name="Sutton G.G."/>
            <person name="Nierman W.C."/>
            <person name="Fouts D.E."/>
        </authorList>
    </citation>
    <scope>NUCLEOTIDE SEQUENCE [LARGE SCALE GENOMIC DNA]</scope>
    <source>
        <strain evidence="2 3">UI 12758</strain>
    </source>
</reference>
<gene>
    <name evidence="2" type="ORF">LEP1GSC105_0636</name>
</gene>
<dbReference type="EMBL" id="AHNR02000052">
    <property type="protein sequence ID" value="EKR54223.1"/>
    <property type="molecule type" value="Genomic_DNA"/>
</dbReference>
<keyword evidence="1" id="KW-0732">Signal</keyword>
<dbReference type="AlphaFoldDB" id="A0A0E2D2H9"/>
<dbReference type="RefSeq" id="WP_000851077.1">
    <property type="nucleotide sequence ID" value="NZ_AHNR02000052.1"/>
</dbReference>
<evidence type="ECO:0000256" key="1">
    <source>
        <dbReference type="SAM" id="SignalP"/>
    </source>
</evidence>
<feature type="chain" id="PRO_5002393236" evidence="1">
    <location>
        <begin position="24"/>
        <end position="203"/>
    </location>
</feature>
<organism evidence="2 3">
    <name type="scientific">Leptospira interrogans str. UI 12758</name>
    <dbReference type="NCBI Taxonomy" id="1049938"/>
    <lineage>
        <taxon>Bacteria</taxon>
        <taxon>Pseudomonadati</taxon>
        <taxon>Spirochaetota</taxon>
        <taxon>Spirochaetia</taxon>
        <taxon>Leptospirales</taxon>
        <taxon>Leptospiraceae</taxon>
        <taxon>Leptospira</taxon>
    </lineage>
</organism>
<protein>
    <submittedName>
        <fullName evidence="2">Uncharacterized protein</fullName>
    </submittedName>
</protein>
<accession>A0A0E2D2H9</accession>
<name>A0A0E2D2H9_LEPIR</name>
<evidence type="ECO:0000313" key="3">
    <source>
        <dbReference type="Proteomes" id="UP000001340"/>
    </source>
</evidence>
<proteinExistence type="predicted"/>